<keyword evidence="1" id="KW-0812">Transmembrane</keyword>
<protein>
    <submittedName>
        <fullName evidence="2">Uncharacterized protein</fullName>
    </submittedName>
</protein>
<dbReference type="EMBL" id="KT224359">
    <property type="protein sequence ID" value="ALA13217.1"/>
    <property type="molecule type" value="Genomic_DNA"/>
</dbReference>
<dbReference type="Proteomes" id="UP000204602">
    <property type="component" value="Segment"/>
</dbReference>
<evidence type="ECO:0000256" key="1">
    <source>
        <dbReference type="SAM" id="Phobius"/>
    </source>
</evidence>
<keyword evidence="1" id="KW-1133">Transmembrane helix</keyword>
<dbReference type="KEGG" id="vg:26633447"/>
<dbReference type="RefSeq" id="YP_009206999.1">
    <property type="nucleotide sequence ID" value="NC_028890.1"/>
</dbReference>
<proteinExistence type="predicted"/>
<accession>A0A0K2D0M1</accession>
<evidence type="ECO:0000313" key="2">
    <source>
        <dbReference type="EMBL" id="ALA13217.1"/>
    </source>
</evidence>
<feature type="transmembrane region" description="Helical" evidence="1">
    <location>
        <begin position="12"/>
        <end position="42"/>
    </location>
</feature>
<keyword evidence="1" id="KW-0472">Membrane</keyword>
<reference evidence="2 3" key="1">
    <citation type="journal article" date="2015" name="Genome Announc.">
        <title>Complete Genome Sequence of Bacillus cereus Group Phage TsarBomba.</title>
        <authorList>
            <person name="Erill I."/>
            <person name="Caruso S.M."/>
        </authorList>
    </citation>
    <scope>NUCLEOTIDE SEQUENCE [LARGE SCALE GENOMIC DNA]</scope>
</reference>
<name>A0A0K2D0M1_9CAUD</name>
<feature type="transmembrane region" description="Helical" evidence="1">
    <location>
        <begin position="54"/>
        <end position="73"/>
    </location>
</feature>
<evidence type="ECO:0000313" key="3">
    <source>
        <dbReference type="Proteomes" id="UP000204602"/>
    </source>
</evidence>
<keyword evidence="3" id="KW-1185">Reference proteome</keyword>
<gene>
    <name evidence="2" type="ORF">TSARBOMBA_184</name>
</gene>
<dbReference type="GeneID" id="26633447"/>
<sequence>MRRKSSKGTAGVVIGILIAIALFVVYVAIGCVIPAALAWVLMHFVFGASVTYAGVYWFIFIPILILVLLGALFNSRV</sequence>
<dbReference type="PROSITE" id="PS51257">
    <property type="entry name" value="PROKAR_LIPOPROTEIN"/>
    <property type="match status" value="1"/>
</dbReference>
<organism evidence="2 3">
    <name type="scientific">Bacillus phage TsarBomba</name>
    <dbReference type="NCBI Taxonomy" id="1690456"/>
    <lineage>
        <taxon>Viruses</taxon>
        <taxon>Duplodnaviria</taxon>
        <taxon>Heunggongvirae</taxon>
        <taxon>Uroviricota</taxon>
        <taxon>Caudoviricetes</taxon>
        <taxon>Herelleviridae</taxon>
        <taxon>Bastillevirinae</taxon>
        <taxon>Tsarbombavirus</taxon>
        <taxon>Tsarbombavirus tsarbomba</taxon>
    </lineage>
</organism>